<proteinExistence type="predicted"/>
<name>A0A1S8S6N6_CLOBE</name>
<evidence type="ECO:0000313" key="2">
    <source>
        <dbReference type="EMBL" id="OOM61032.1"/>
    </source>
</evidence>
<evidence type="ECO:0000313" key="4">
    <source>
        <dbReference type="Proteomes" id="UP000587880"/>
    </source>
</evidence>
<accession>A0A1S8S6N6</accession>
<dbReference type="Proteomes" id="UP000190973">
    <property type="component" value="Unassembled WGS sequence"/>
</dbReference>
<sequence>MMKKKVVILVLAGILTVSGVSLVYAANSNDIGLTNYILSTQYLHNIYL</sequence>
<dbReference type="Proteomes" id="UP000587880">
    <property type="component" value="Unassembled WGS sequence"/>
</dbReference>
<reference evidence="1 4" key="2">
    <citation type="submission" date="2020-04" db="EMBL/GenBank/DDBJ databases">
        <authorList>
            <person name="Hitch T.C.A."/>
            <person name="Wylensek D."/>
            <person name="Clavel T."/>
        </authorList>
    </citation>
    <scope>NUCLEOTIDE SEQUENCE [LARGE SCALE GENOMIC DNA]</scope>
    <source>
        <strain evidence="1 4">WB01_NA02</strain>
    </source>
</reference>
<evidence type="ECO:0000313" key="3">
    <source>
        <dbReference type="Proteomes" id="UP000190973"/>
    </source>
</evidence>
<dbReference type="AlphaFoldDB" id="A0A1S8S6N6"/>
<organism evidence="2 3">
    <name type="scientific">Clostridium beijerinckii</name>
    <name type="common">Clostridium MP</name>
    <dbReference type="NCBI Taxonomy" id="1520"/>
    <lineage>
        <taxon>Bacteria</taxon>
        <taxon>Bacillati</taxon>
        <taxon>Bacillota</taxon>
        <taxon>Clostridia</taxon>
        <taxon>Eubacteriales</taxon>
        <taxon>Clostridiaceae</taxon>
        <taxon>Clostridium</taxon>
    </lineage>
</organism>
<dbReference type="EMBL" id="JABAGD010000017">
    <property type="protein sequence ID" value="NMF05244.1"/>
    <property type="molecule type" value="Genomic_DNA"/>
</dbReference>
<reference evidence="2 3" key="1">
    <citation type="submission" date="2016-05" db="EMBL/GenBank/DDBJ databases">
        <title>Microbial solvent formation.</title>
        <authorList>
            <person name="Poehlein A."/>
            <person name="Montoya Solano J.D."/>
            <person name="Flitsch S."/>
            <person name="Krabben P."/>
            <person name="Duerre P."/>
            <person name="Daniel R."/>
        </authorList>
    </citation>
    <scope>NUCLEOTIDE SEQUENCE [LARGE SCALE GENOMIC DNA]</scope>
    <source>
        <strain evidence="2 3">DSM 53</strain>
    </source>
</reference>
<dbReference type="EMBL" id="LZZI01000042">
    <property type="protein sequence ID" value="OOM61032.1"/>
    <property type="molecule type" value="Genomic_DNA"/>
</dbReference>
<comment type="caution">
    <text evidence="2">The sequence shown here is derived from an EMBL/GenBank/DDBJ whole genome shotgun (WGS) entry which is preliminary data.</text>
</comment>
<gene>
    <name evidence="2" type="ORF">CLBCK_25560</name>
    <name evidence="1" type="ORF">HF849_10845</name>
</gene>
<dbReference type="RefSeq" id="WP_168981927.1">
    <property type="nucleotide sequence ID" value="NZ_JABAGD010000017.1"/>
</dbReference>
<evidence type="ECO:0000313" key="1">
    <source>
        <dbReference type="EMBL" id="NMF05244.1"/>
    </source>
</evidence>
<protein>
    <submittedName>
        <fullName evidence="2">Uncharacterized protein</fullName>
    </submittedName>
</protein>